<evidence type="ECO:0000256" key="1">
    <source>
        <dbReference type="SAM" id="MobiDB-lite"/>
    </source>
</evidence>
<dbReference type="EnsemblMetazoa" id="XM_022795647">
    <property type="protein sequence ID" value="XP_022651382"/>
    <property type="gene ID" value="LOC111246297"/>
</dbReference>
<evidence type="ECO:0000313" key="2">
    <source>
        <dbReference type="EnsemblMetazoa" id="XP_022651382"/>
    </source>
</evidence>
<dbReference type="KEGG" id="vde:111246297"/>
<proteinExistence type="predicted"/>
<dbReference type="InParanoid" id="A0A7M7JUK8"/>
<evidence type="ECO:0000313" key="3">
    <source>
        <dbReference type="Proteomes" id="UP000594260"/>
    </source>
</evidence>
<organism evidence="2 3">
    <name type="scientific">Varroa destructor</name>
    <name type="common">Honeybee mite</name>
    <dbReference type="NCBI Taxonomy" id="109461"/>
    <lineage>
        <taxon>Eukaryota</taxon>
        <taxon>Metazoa</taxon>
        <taxon>Ecdysozoa</taxon>
        <taxon>Arthropoda</taxon>
        <taxon>Chelicerata</taxon>
        <taxon>Arachnida</taxon>
        <taxon>Acari</taxon>
        <taxon>Parasitiformes</taxon>
        <taxon>Mesostigmata</taxon>
        <taxon>Gamasina</taxon>
        <taxon>Dermanyssoidea</taxon>
        <taxon>Varroidae</taxon>
        <taxon>Varroa</taxon>
    </lineage>
</organism>
<reference evidence="2" key="1">
    <citation type="submission" date="2021-01" db="UniProtKB">
        <authorList>
            <consortium name="EnsemblMetazoa"/>
        </authorList>
    </citation>
    <scope>IDENTIFICATION</scope>
</reference>
<dbReference type="GeneID" id="111246297"/>
<dbReference type="RefSeq" id="XP_022651382.1">
    <property type="nucleotide sequence ID" value="XM_022795647.1"/>
</dbReference>
<accession>A0A7M7JUK8</accession>
<dbReference type="OrthoDB" id="10457639at2759"/>
<feature type="region of interest" description="Disordered" evidence="1">
    <location>
        <begin position="206"/>
        <end position="267"/>
    </location>
</feature>
<sequence length="267" mass="30151">MRHDKYFSCASHTIHETFITSVIKLIIKMVSMSSRILAFLPFDPRAIQQLRRLRSKFLRTFDPGGKWRQLTDGAYHVWQAFIGLSTLTVLLRSSGSDDILWPVVVAAKSLFDLVLVVRAGTDPLSLFGAGSRRRKWNVQLLDTIYHRIWIVVVTVRLQFYASLAIYDSDAIELELLLLLRKVINVLPRLLLHTLIADVHQVSGRDETQSSVLRDRPTGNPTSNREATEAKGAEVPHAGSKYKSVAQQARVKLHSQRPNEKNVGTNTS</sequence>
<name>A0A7M7JUK8_VARDE</name>
<feature type="compositionally biased region" description="Basic and acidic residues" evidence="1">
    <location>
        <begin position="206"/>
        <end position="216"/>
    </location>
</feature>
<dbReference type="Proteomes" id="UP000594260">
    <property type="component" value="Unplaced"/>
</dbReference>
<keyword evidence="3" id="KW-1185">Reference proteome</keyword>
<dbReference type="AlphaFoldDB" id="A0A7M7JUK8"/>
<protein>
    <submittedName>
        <fullName evidence="2">Uncharacterized protein</fullName>
    </submittedName>
</protein>